<dbReference type="AlphaFoldDB" id="A0AAV9BLZ1"/>
<evidence type="ECO:0000313" key="2">
    <source>
        <dbReference type="EMBL" id="KAK1277768.1"/>
    </source>
</evidence>
<reference evidence="2" key="1">
    <citation type="journal article" date="2023" name="Nat. Commun.">
        <title>Diploid and tetraploid genomes of Acorus and the evolution of monocots.</title>
        <authorList>
            <person name="Ma L."/>
            <person name="Liu K.W."/>
            <person name="Li Z."/>
            <person name="Hsiao Y.Y."/>
            <person name="Qi Y."/>
            <person name="Fu T."/>
            <person name="Tang G.D."/>
            <person name="Zhang D."/>
            <person name="Sun W.H."/>
            <person name="Liu D.K."/>
            <person name="Li Y."/>
            <person name="Chen G.Z."/>
            <person name="Liu X.D."/>
            <person name="Liao X.Y."/>
            <person name="Jiang Y.T."/>
            <person name="Yu X."/>
            <person name="Hao Y."/>
            <person name="Huang J."/>
            <person name="Zhao X.W."/>
            <person name="Ke S."/>
            <person name="Chen Y.Y."/>
            <person name="Wu W.L."/>
            <person name="Hsu J.L."/>
            <person name="Lin Y.F."/>
            <person name="Huang M.D."/>
            <person name="Li C.Y."/>
            <person name="Huang L."/>
            <person name="Wang Z.W."/>
            <person name="Zhao X."/>
            <person name="Zhong W.Y."/>
            <person name="Peng D.H."/>
            <person name="Ahmad S."/>
            <person name="Lan S."/>
            <person name="Zhang J.S."/>
            <person name="Tsai W.C."/>
            <person name="Van de Peer Y."/>
            <person name="Liu Z.J."/>
        </authorList>
    </citation>
    <scope>NUCLEOTIDE SEQUENCE</scope>
    <source>
        <strain evidence="2">SCP</strain>
    </source>
</reference>
<organism evidence="2 3">
    <name type="scientific">Acorus gramineus</name>
    <name type="common">Dwarf sweet flag</name>
    <dbReference type="NCBI Taxonomy" id="55184"/>
    <lineage>
        <taxon>Eukaryota</taxon>
        <taxon>Viridiplantae</taxon>
        <taxon>Streptophyta</taxon>
        <taxon>Embryophyta</taxon>
        <taxon>Tracheophyta</taxon>
        <taxon>Spermatophyta</taxon>
        <taxon>Magnoliopsida</taxon>
        <taxon>Liliopsida</taxon>
        <taxon>Acoraceae</taxon>
        <taxon>Acorus</taxon>
    </lineage>
</organism>
<name>A0AAV9BLZ1_ACOGR</name>
<sequence>MSNRALHSEPPYDDALLRFSLWVVLLTAAGLLNLPMSPPEIPPWRVLIIVFSATLYTGIRCGSVPPLCLPAPSNSATIAFSFPEPSPDPTGQRSLEACDLRDGALGGWTLQPPNREGDPVWGGPCDVLDIRSWLGSPLFEPAKTEVPVSTPWTCPRRLMWVELGLATFAMVGDPLE</sequence>
<accession>A0AAV9BLZ1</accession>
<evidence type="ECO:0000256" key="1">
    <source>
        <dbReference type="SAM" id="Phobius"/>
    </source>
</evidence>
<keyword evidence="1" id="KW-1133">Transmembrane helix</keyword>
<gene>
    <name evidence="2" type="ORF">QJS04_geneDACA023844</name>
</gene>
<keyword evidence="3" id="KW-1185">Reference proteome</keyword>
<feature type="transmembrane region" description="Helical" evidence="1">
    <location>
        <begin position="46"/>
        <end position="67"/>
    </location>
</feature>
<keyword evidence="1" id="KW-0812">Transmembrane</keyword>
<keyword evidence="1" id="KW-0472">Membrane</keyword>
<proteinExistence type="predicted"/>
<evidence type="ECO:0000313" key="3">
    <source>
        <dbReference type="Proteomes" id="UP001179952"/>
    </source>
</evidence>
<dbReference type="Proteomes" id="UP001179952">
    <property type="component" value="Unassembled WGS sequence"/>
</dbReference>
<protein>
    <submittedName>
        <fullName evidence="2">Uncharacterized protein</fullName>
    </submittedName>
</protein>
<comment type="caution">
    <text evidence="2">The sequence shown here is derived from an EMBL/GenBank/DDBJ whole genome shotgun (WGS) entry which is preliminary data.</text>
</comment>
<reference evidence="2" key="2">
    <citation type="submission" date="2023-06" db="EMBL/GenBank/DDBJ databases">
        <authorList>
            <person name="Ma L."/>
            <person name="Liu K.-W."/>
            <person name="Li Z."/>
            <person name="Hsiao Y.-Y."/>
            <person name="Qi Y."/>
            <person name="Fu T."/>
            <person name="Tang G."/>
            <person name="Zhang D."/>
            <person name="Sun W.-H."/>
            <person name="Liu D.-K."/>
            <person name="Li Y."/>
            <person name="Chen G.-Z."/>
            <person name="Liu X.-D."/>
            <person name="Liao X.-Y."/>
            <person name="Jiang Y.-T."/>
            <person name="Yu X."/>
            <person name="Hao Y."/>
            <person name="Huang J."/>
            <person name="Zhao X.-W."/>
            <person name="Ke S."/>
            <person name="Chen Y.-Y."/>
            <person name="Wu W.-L."/>
            <person name="Hsu J.-L."/>
            <person name="Lin Y.-F."/>
            <person name="Huang M.-D."/>
            <person name="Li C.-Y."/>
            <person name="Huang L."/>
            <person name="Wang Z.-W."/>
            <person name="Zhao X."/>
            <person name="Zhong W.-Y."/>
            <person name="Peng D.-H."/>
            <person name="Ahmad S."/>
            <person name="Lan S."/>
            <person name="Zhang J.-S."/>
            <person name="Tsai W.-C."/>
            <person name="Van De Peer Y."/>
            <person name="Liu Z.-J."/>
        </authorList>
    </citation>
    <scope>NUCLEOTIDE SEQUENCE</scope>
    <source>
        <strain evidence="2">SCP</strain>
        <tissue evidence="2">Leaves</tissue>
    </source>
</reference>
<feature type="transmembrane region" description="Helical" evidence="1">
    <location>
        <begin position="15"/>
        <end position="34"/>
    </location>
</feature>
<dbReference type="EMBL" id="JAUJYN010000002">
    <property type="protein sequence ID" value="KAK1277768.1"/>
    <property type="molecule type" value="Genomic_DNA"/>
</dbReference>